<dbReference type="SUPFAM" id="SSF54862">
    <property type="entry name" value="4Fe-4S ferredoxins"/>
    <property type="match status" value="1"/>
</dbReference>
<dbReference type="GO" id="GO:0003954">
    <property type="term" value="F:NADH dehydrogenase activity"/>
    <property type="evidence" value="ECO:0007669"/>
    <property type="project" value="TreeGrafter"/>
</dbReference>
<name>A0A7C6A9S3_UNCW3</name>
<sequence>MKKPKLRELGEAIRAIIEGPYTAKFPYVPSVPPESYRGIIVFYEDRCICCGACVQVCPANAREMIDDLTKGVRRNIHHQEACIYCGQCVRYCPNEAIKHTQEYDLAKLKREGYENFVEKELAYCEIC</sequence>
<dbReference type="GO" id="GO:0051539">
    <property type="term" value="F:4 iron, 4 sulfur cluster binding"/>
    <property type="evidence" value="ECO:0007669"/>
    <property type="project" value="UniProtKB-KW"/>
</dbReference>
<evidence type="ECO:0000256" key="3">
    <source>
        <dbReference type="ARBA" id="ARBA00022737"/>
    </source>
</evidence>
<keyword evidence="3" id="KW-0677">Repeat</keyword>
<organism evidence="7">
    <name type="scientific">candidate division WOR-3 bacterium</name>
    <dbReference type="NCBI Taxonomy" id="2052148"/>
    <lineage>
        <taxon>Bacteria</taxon>
        <taxon>Bacteria division WOR-3</taxon>
    </lineage>
</organism>
<dbReference type="EMBL" id="DTLI01000167">
    <property type="protein sequence ID" value="HHS52612.1"/>
    <property type="molecule type" value="Genomic_DNA"/>
</dbReference>
<protein>
    <submittedName>
        <fullName evidence="7">4Fe-4S dicluster domain-containing protein</fullName>
    </submittedName>
</protein>
<dbReference type="Pfam" id="PF00037">
    <property type="entry name" value="Fer4"/>
    <property type="match status" value="2"/>
</dbReference>
<dbReference type="GO" id="GO:0016020">
    <property type="term" value="C:membrane"/>
    <property type="evidence" value="ECO:0007669"/>
    <property type="project" value="InterPro"/>
</dbReference>
<accession>A0A7C6A9S3</accession>
<dbReference type="PROSITE" id="PS00198">
    <property type="entry name" value="4FE4S_FER_1"/>
    <property type="match status" value="2"/>
</dbReference>
<evidence type="ECO:0000259" key="6">
    <source>
        <dbReference type="PROSITE" id="PS51379"/>
    </source>
</evidence>
<dbReference type="AlphaFoldDB" id="A0A7C6A9S3"/>
<dbReference type="InterPro" id="IPR010226">
    <property type="entry name" value="NADH_quinone_OxRdtase_chainI"/>
</dbReference>
<dbReference type="InterPro" id="IPR017896">
    <property type="entry name" value="4Fe4S_Fe-S-bd"/>
</dbReference>
<feature type="domain" description="4Fe-4S ferredoxin-type" evidence="6">
    <location>
        <begin position="38"/>
        <end position="67"/>
    </location>
</feature>
<evidence type="ECO:0000256" key="1">
    <source>
        <dbReference type="ARBA" id="ARBA00022485"/>
    </source>
</evidence>
<evidence type="ECO:0000256" key="4">
    <source>
        <dbReference type="ARBA" id="ARBA00023004"/>
    </source>
</evidence>
<keyword evidence="4" id="KW-0408">Iron</keyword>
<evidence type="ECO:0000256" key="5">
    <source>
        <dbReference type="ARBA" id="ARBA00023014"/>
    </source>
</evidence>
<dbReference type="InterPro" id="IPR017900">
    <property type="entry name" value="4Fe4S_Fe_S_CS"/>
</dbReference>
<proteinExistence type="predicted"/>
<reference evidence="7" key="1">
    <citation type="journal article" date="2020" name="mSystems">
        <title>Genome- and Community-Level Interaction Insights into Carbon Utilization and Element Cycling Functions of Hydrothermarchaeota in Hydrothermal Sediment.</title>
        <authorList>
            <person name="Zhou Z."/>
            <person name="Liu Y."/>
            <person name="Xu W."/>
            <person name="Pan J."/>
            <person name="Luo Z.H."/>
            <person name="Li M."/>
        </authorList>
    </citation>
    <scope>NUCLEOTIDE SEQUENCE [LARGE SCALE GENOMIC DNA]</scope>
    <source>
        <strain evidence="7">SpSt-876</strain>
    </source>
</reference>
<gene>
    <name evidence="7" type="ORF">ENW73_07090</name>
</gene>
<dbReference type="GO" id="GO:0009060">
    <property type="term" value="P:aerobic respiration"/>
    <property type="evidence" value="ECO:0007669"/>
    <property type="project" value="TreeGrafter"/>
</dbReference>
<evidence type="ECO:0000256" key="2">
    <source>
        <dbReference type="ARBA" id="ARBA00022723"/>
    </source>
</evidence>
<dbReference type="GO" id="GO:0046872">
    <property type="term" value="F:metal ion binding"/>
    <property type="evidence" value="ECO:0007669"/>
    <property type="project" value="UniProtKB-KW"/>
</dbReference>
<dbReference type="PANTHER" id="PTHR10849">
    <property type="entry name" value="NADH DEHYDROGENASE UBIQUINONE IRON-SULFUR PROTEIN 8, MITOCHONDRIAL"/>
    <property type="match status" value="1"/>
</dbReference>
<dbReference type="PANTHER" id="PTHR10849:SF35">
    <property type="entry name" value="FORMATE HYDROGENLYASE SUBUNIT 6-RELATED"/>
    <property type="match status" value="1"/>
</dbReference>
<dbReference type="Gene3D" id="3.30.70.3270">
    <property type="match status" value="1"/>
</dbReference>
<feature type="domain" description="4Fe-4S ferredoxin-type" evidence="6">
    <location>
        <begin position="73"/>
        <end position="102"/>
    </location>
</feature>
<keyword evidence="5" id="KW-0411">Iron-sulfur</keyword>
<keyword evidence="2" id="KW-0479">Metal-binding</keyword>
<evidence type="ECO:0000313" key="7">
    <source>
        <dbReference type="EMBL" id="HHS52612.1"/>
    </source>
</evidence>
<comment type="caution">
    <text evidence="7">The sequence shown here is derived from an EMBL/GenBank/DDBJ whole genome shotgun (WGS) entry which is preliminary data.</text>
</comment>
<dbReference type="PROSITE" id="PS51379">
    <property type="entry name" value="4FE4S_FER_2"/>
    <property type="match status" value="2"/>
</dbReference>
<keyword evidence="1" id="KW-0004">4Fe-4S</keyword>